<dbReference type="Proteomes" id="UP000837857">
    <property type="component" value="Chromosome 11"/>
</dbReference>
<protein>
    <submittedName>
        <fullName evidence="8">Uncharacterized protein</fullName>
    </submittedName>
</protein>
<dbReference type="EMBL" id="OW152823">
    <property type="protein sequence ID" value="CAH2039874.1"/>
    <property type="molecule type" value="Genomic_DNA"/>
</dbReference>
<accession>A0ABN8HQP8</accession>
<evidence type="ECO:0000313" key="9">
    <source>
        <dbReference type="Proteomes" id="UP000837857"/>
    </source>
</evidence>
<feature type="transmembrane region" description="Helical" evidence="7">
    <location>
        <begin position="440"/>
        <end position="461"/>
    </location>
</feature>
<dbReference type="Gene3D" id="1.20.1250.20">
    <property type="entry name" value="MFS general substrate transporter like domains"/>
    <property type="match status" value="2"/>
</dbReference>
<reference evidence="8" key="1">
    <citation type="submission" date="2022-03" db="EMBL/GenBank/DDBJ databases">
        <authorList>
            <person name="Martin H S."/>
        </authorList>
    </citation>
    <scope>NUCLEOTIDE SEQUENCE</scope>
</reference>
<evidence type="ECO:0000256" key="7">
    <source>
        <dbReference type="SAM" id="Phobius"/>
    </source>
</evidence>
<dbReference type="Pfam" id="PF00854">
    <property type="entry name" value="PTR2"/>
    <property type="match status" value="2"/>
</dbReference>
<feature type="transmembrane region" description="Helical" evidence="7">
    <location>
        <begin position="111"/>
        <end position="134"/>
    </location>
</feature>
<keyword evidence="3 7" id="KW-0812">Transmembrane</keyword>
<evidence type="ECO:0000256" key="2">
    <source>
        <dbReference type="ARBA" id="ARBA00005982"/>
    </source>
</evidence>
<keyword evidence="4" id="KW-0653">Protein transport</keyword>
<evidence type="ECO:0000256" key="5">
    <source>
        <dbReference type="ARBA" id="ARBA00022989"/>
    </source>
</evidence>
<keyword evidence="6 7" id="KW-0472">Membrane</keyword>
<feature type="transmembrane region" description="Helical" evidence="7">
    <location>
        <begin position="174"/>
        <end position="193"/>
    </location>
</feature>
<evidence type="ECO:0000256" key="6">
    <source>
        <dbReference type="ARBA" id="ARBA00023136"/>
    </source>
</evidence>
<keyword evidence="5 7" id="KW-1133">Transmembrane helix</keyword>
<proteinExistence type="inferred from homology"/>
<feature type="transmembrane region" description="Helical" evidence="7">
    <location>
        <begin position="41"/>
        <end position="63"/>
    </location>
</feature>
<dbReference type="InterPro" id="IPR036259">
    <property type="entry name" value="MFS_trans_sf"/>
</dbReference>
<dbReference type="PANTHER" id="PTHR11654">
    <property type="entry name" value="OLIGOPEPTIDE TRANSPORTER-RELATED"/>
    <property type="match status" value="1"/>
</dbReference>
<feature type="transmembrane region" description="Helical" evidence="7">
    <location>
        <begin position="140"/>
        <end position="162"/>
    </location>
</feature>
<dbReference type="InterPro" id="IPR000109">
    <property type="entry name" value="POT_fam"/>
</dbReference>
<comment type="similarity">
    <text evidence="2">Belongs to the major facilitator superfamily. Proton-dependent oligopeptide transporter (POT/PTR) (TC 2.A.17) family.</text>
</comment>
<keyword evidence="4" id="KW-0571">Peptide transport</keyword>
<evidence type="ECO:0000256" key="3">
    <source>
        <dbReference type="ARBA" id="ARBA00022692"/>
    </source>
</evidence>
<evidence type="ECO:0000256" key="1">
    <source>
        <dbReference type="ARBA" id="ARBA00004141"/>
    </source>
</evidence>
<name>A0ABN8HQP8_9NEOP</name>
<feature type="transmembrane region" description="Helical" evidence="7">
    <location>
        <begin position="213"/>
        <end position="232"/>
    </location>
</feature>
<feature type="transmembrane region" description="Helical" evidence="7">
    <location>
        <begin position="83"/>
        <end position="104"/>
    </location>
</feature>
<evidence type="ECO:0000313" key="8">
    <source>
        <dbReference type="EMBL" id="CAH2039874.1"/>
    </source>
</evidence>
<organism evidence="8 9">
    <name type="scientific">Iphiclides podalirius</name>
    <name type="common">scarce swallowtail</name>
    <dbReference type="NCBI Taxonomy" id="110791"/>
    <lineage>
        <taxon>Eukaryota</taxon>
        <taxon>Metazoa</taxon>
        <taxon>Ecdysozoa</taxon>
        <taxon>Arthropoda</taxon>
        <taxon>Hexapoda</taxon>
        <taxon>Insecta</taxon>
        <taxon>Pterygota</taxon>
        <taxon>Neoptera</taxon>
        <taxon>Endopterygota</taxon>
        <taxon>Lepidoptera</taxon>
        <taxon>Glossata</taxon>
        <taxon>Ditrysia</taxon>
        <taxon>Papilionoidea</taxon>
        <taxon>Papilionidae</taxon>
        <taxon>Papilioninae</taxon>
        <taxon>Iphiclides</taxon>
    </lineage>
</organism>
<feature type="non-terminal residue" evidence="8">
    <location>
        <position position="1"/>
    </location>
</feature>
<feature type="transmembrane region" description="Helical" evidence="7">
    <location>
        <begin position="399"/>
        <end position="420"/>
    </location>
</feature>
<dbReference type="SUPFAM" id="SSF103473">
    <property type="entry name" value="MFS general substrate transporter"/>
    <property type="match status" value="1"/>
</dbReference>
<keyword evidence="4" id="KW-0813">Transport</keyword>
<keyword evidence="9" id="KW-1185">Reference proteome</keyword>
<gene>
    <name evidence="8" type="ORF">IPOD504_LOCUS2067</name>
</gene>
<sequence>MPLVSQVCFNVRPVPVVRMSKGANENAASPGSTSEGRFPKIILFIIVAEFCERISYSGMRVFFTLYLRNKLDYTDDEATELYHIFNGLVYLCPIFGGIVADSYLGKYRTILYMMFVYLFGNSLVALTAIPHLMLPGRLCTLLGVFMITIGTGGIKPCVTAFGGEQFILPQQERLLSLYFSVLYFNLCVGSLIAKTLAPIFRSHVHCFGDKDCYSLAFGAPVIVIIISIVSVISDIKNLSFEIPPLSYVSNKRIAVADKENVTLTFDCDCFDSRAEVVLMEENKAISLYVTGKDIYQYEDDVDKSKSGFPMVRFLLTDDIDVHGLILYNKLTKNEEVSLSQSLLSERFEVYSSTYSVIVGNQIVMDDVKFENGGVYTLIIANDSESYIANMITVTEANSISMFLLVPQFVIVSMAEVFFAVTGNEFAFKESPECMKAVITAIWLLTEAFGNVLIILFTRWWINISQVWPNFRTIIK</sequence>
<evidence type="ECO:0000256" key="4">
    <source>
        <dbReference type="ARBA" id="ARBA00022856"/>
    </source>
</evidence>
<comment type="subcellular location">
    <subcellularLocation>
        <location evidence="1">Membrane</location>
        <topology evidence="1">Multi-pass membrane protein</topology>
    </subcellularLocation>
</comment>